<feature type="signal peptide" evidence="2">
    <location>
        <begin position="1"/>
        <end position="22"/>
    </location>
</feature>
<dbReference type="PANTHER" id="PTHR45661">
    <property type="entry name" value="SURFACE ANTIGEN"/>
    <property type="match status" value="1"/>
</dbReference>
<evidence type="ECO:0000313" key="5">
    <source>
        <dbReference type="Proteomes" id="UP001589590"/>
    </source>
</evidence>
<reference evidence="4 5" key="1">
    <citation type="submission" date="2024-09" db="EMBL/GenBank/DDBJ databases">
        <authorList>
            <person name="Sun Q."/>
            <person name="Mori K."/>
        </authorList>
    </citation>
    <scope>NUCLEOTIDE SEQUENCE [LARGE SCALE GENOMIC DNA]</scope>
    <source>
        <strain evidence="4 5">CECT 8300</strain>
    </source>
</reference>
<dbReference type="InterPro" id="IPR026906">
    <property type="entry name" value="LRR_5"/>
</dbReference>
<evidence type="ECO:0000256" key="1">
    <source>
        <dbReference type="ARBA" id="ARBA00022729"/>
    </source>
</evidence>
<gene>
    <name evidence="4" type="ORF">ACFFU1_17950</name>
</gene>
<dbReference type="Pfam" id="PF18962">
    <property type="entry name" value="Por_Secre_tail"/>
    <property type="match status" value="1"/>
</dbReference>
<dbReference type="PANTHER" id="PTHR45661:SF3">
    <property type="entry name" value="IG-LIKE DOMAIN-CONTAINING PROTEIN"/>
    <property type="match status" value="1"/>
</dbReference>
<sequence>MKKQLLFIFTLVMCLTQASAQAFDVGNLSYNIINTTKLTVSVTGFVPGQETEDLVIPEKVTDANTSIEYTVVRVVPAAFYNNATGGANNVITSISFPGSINYLAFNAFRSLTNLTSINFAPSNLDTSVVKMENFVFAGCTSLTSVDLTGVNVNIGHGTSGANKQGSNVFNGCTSLTSFTLKNNAQSSRIFTGFFNGCTSLETLDFSGTAISIISPLAFANCTALKTMYLGSDVPPATVNSNSFDGIVAPIAGGTLFVPTATGVNDYSNDTVFDWDAYFSIAAGTTLSTNKHELTPSFKLFPNPATNTIRVSKKVVSAIIYSTLGKEIRTFNNQKEFDISNLSNDLYLFKAKFENNTTETIRFVKQ</sequence>
<organism evidence="4 5">
    <name type="scientific">Algibacter miyuki</name>
    <dbReference type="NCBI Taxonomy" id="1306933"/>
    <lineage>
        <taxon>Bacteria</taxon>
        <taxon>Pseudomonadati</taxon>
        <taxon>Bacteroidota</taxon>
        <taxon>Flavobacteriia</taxon>
        <taxon>Flavobacteriales</taxon>
        <taxon>Flavobacteriaceae</taxon>
        <taxon>Algibacter</taxon>
    </lineage>
</organism>
<evidence type="ECO:0000259" key="3">
    <source>
        <dbReference type="Pfam" id="PF18962"/>
    </source>
</evidence>
<protein>
    <submittedName>
        <fullName evidence="4">Leucine-rich repeat domain-containing protein</fullName>
    </submittedName>
</protein>
<evidence type="ECO:0000256" key="2">
    <source>
        <dbReference type="SAM" id="SignalP"/>
    </source>
</evidence>
<feature type="domain" description="Secretion system C-terminal sorting" evidence="3">
    <location>
        <begin position="299"/>
        <end position="357"/>
    </location>
</feature>
<dbReference type="InterPro" id="IPR053139">
    <property type="entry name" value="Surface_bspA-like"/>
</dbReference>
<accession>A0ABV5H4H6</accession>
<comment type="caution">
    <text evidence="4">The sequence shown here is derived from an EMBL/GenBank/DDBJ whole genome shotgun (WGS) entry which is preliminary data.</text>
</comment>
<dbReference type="Gene3D" id="3.80.10.10">
    <property type="entry name" value="Ribonuclease Inhibitor"/>
    <property type="match status" value="2"/>
</dbReference>
<dbReference type="RefSeq" id="WP_290267944.1">
    <property type="nucleotide sequence ID" value="NZ_JAUFQP010000001.1"/>
</dbReference>
<dbReference type="Pfam" id="PF13306">
    <property type="entry name" value="LRR_5"/>
    <property type="match status" value="2"/>
</dbReference>
<dbReference type="InterPro" id="IPR026444">
    <property type="entry name" value="Secre_tail"/>
</dbReference>
<keyword evidence="5" id="KW-1185">Reference proteome</keyword>
<proteinExistence type="predicted"/>
<dbReference type="NCBIfam" id="TIGR04183">
    <property type="entry name" value="Por_Secre_tail"/>
    <property type="match status" value="1"/>
</dbReference>
<dbReference type="InterPro" id="IPR032675">
    <property type="entry name" value="LRR_dom_sf"/>
</dbReference>
<name>A0ABV5H4H6_9FLAO</name>
<feature type="chain" id="PRO_5047066136" evidence="2">
    <location>
        <begin position="23"/>
        <end position="365"/>
    </location>
</feature>
<evidence type="ECO:0000313" key="4">
    <source>
        <dbReference type="EMBL" id="MFB9106797.1"/>
    </source>
</evidence>
<dbReference type="EMBL" id="JBHMFA010000034">
    <property type="protein sequence ID" value="MFB9106797.1"/>
    <property type="molecule type" value="Genomic_DNA"/>
</dbReference>
<dbReference type="SUPFAM" id="SSF52058">
    <property type="entry name" value="L domain-like"/>
    <property type="match status" value="1"/>
</dbReference>
<keyword evidence="1 2" id="KW-0732">Signal</keyword>
<dbReference type="Proteomes" id="UP001589590">
    <property type="component" value="Unassembled WGS sequence"/>
</dbReference>